<dbReference type="Proteomes" id="UP000248340">
    <property type="component" value="Unassembled WGS sequence"/>
</dbReference>
<dbReference type="EMBL" id="KZ821688">
    <property type="protein sequence ID" value="PYH83705.1"/>
    <property type="molecule type" value="Genomic_DNA"/>
</dbReference>
<dbReference type="GeneID" id="37140655"/>
<keyword evidence="2" id="KW-1185">Reference proteome</keyword>
<evidence type="ECO:0000313" key="2">
    <source>
        <dbReference type="Proteomes" id="UP000248340"/>
    </source>
</evidence>
<reference evidence="1 2" key="1">
    <citation type="submission" date="2016-12" db="EMBL/GenBank/DDBJ databases">
        <title>The genomes of Aspergillus section Nigri reveals drivers in fungal speciation.</title>
        <authorList>
            <consortium name="DOE Joint Genome Institute"/>
            <person name="Vesth T.C."/>
            <person name="Nybo J."/>
            <person name="Theobald S."/>
            <person name="Brandl J."/>
            <person name="Frisvad J.C."/>
            <person name="Nielsen K.F."/>
            <person name="Lyhne E.K."/>
            <person name="Kogle M.E."/>
            <person name="Kuo A."/>
            <person name="Riley R."/>
            <person name="Clum A."/>
            <person name="Nolan M."/>
            <person name="Lipzen A."/>
            <person name="Salamov A."/>
            <person name="Henrissat B."/>
            <person name="Wiebenga A."/>
            <person name="De Vries R.P."/>
            <person name="Grigoriev I.V."/>
            <person name="Mortensen U.H."/>
            <person name="Andersen M.R."/>
            <person name="Baker S.E."/>
        </authorList>
    </citation>
    <scope>NUCLEOTIDE SEQUENCE [LARGE SCALE GENOMIC DNA]</scope>
    <source>
        <strain evidence="1 2">CBS 121591</strain>
    </source>
</reference>
<organism evidence="1 2">
    <name type="scientific">Aspergillus uvarum CBS 121591</name>
    <dbReference type="NCBI Taxonomy" id="1448315"/>
    <lineage>
        <taxon>Eukaryota</taxon>
        <taxon>Fungi</taxon>
        <taxon>Dikarya</taxon>
        <taxon>Ascomycota</taxon>
        <taxon>Pezizomycotina</taxon>
        <taxon>Eurotiomycetes</taxon>
        <taxon>Eurotiomycetidae</taxon>
        <taxon>Eurotiales</taxon>
        <taxon>Aspergillaceae</taxon>
        <taxon>Aspergillus</taxon>
        <taxon>Aspergillus subgen. Circumdati</taxon>
    </lineage>
</organism>
<protein>
    <submittedName>
        <fullName evidence="1">Uncharacterized protein</fullName>
    </submittedName>
</protein>
<dbReference type="RefSeq" id="XP_025493905.1">
    <property type="nucleotide sequence ID" value="XM_025637913.1"/>
</dbReference>
<evidence type="ECO:0000313" key="1">
    <source>
        <dbReference type="EMBL" id="PYH83705.1"/>
    </source>
</evidence>
<dbReference type="STRING" id="1448315.A0A319CDF3"/>
<name>A0A319CDF3_9EURO</name>
<sequence>MTSTSSTSEIFSRTSEHCLSYSSSYGAESLFDTNSETDSPGFFTSLYRAGGPYLCSLPATSASLTTAAGAGSPAARLALLEDTERLEEDVRKILRSERIGYQTVALVGRQSKINPEPYAVPTVVVDVERESHDSRDWRRVARQIHQHVASLHAGVSVELVDPSMEKLPRCSPVQATHRLFAEWPAMREQILHECSIWDWTSLGLWRYGRSPNPADNPITILVAIRYDSVREYHTERNRIEAICARYEARDVSILFLKDELKLCCGVSQVPIEICDAAALPGVSIGIHNSSAGSSTLGGAIQLQQHPGSEWRTLYLTCFHSVHPPLQHRGTLKHMDGAKQGFVRWEQSPANLNDQDLPTILRVDHPSNGDLVEAVNAEKSVLNEIKGDRFRNLESRIRAMRAGEDAFVTPREKQRYENNLKSIEIFQHRLTKFETFLSSKRNYLGEVVAGSGLHRTKERTIDGGRKGLGTMDWALISALRTRHGLNKLRNASHFQGRNLLESDMKLYKSGRSTQWTQGLYNGARSVKIARTKDRNNSWPFAELGDSGSWIFREDGEVVGMLLGAFERQNVVFFIHIDDILSDIKDVTGSVDVRITD</sequence>
<dbReference type="OrthoDB" id="5424209at2759"/>
<proteinExistence type="predicted"/>
<accession>A0A319CDF3</accession>
<gene>
    <name evidence="1" type="ORF">BO82DRAFT_382206</name>
</gene>
<dbReference type="VEuPathDB" id="FungiDB:BO82DRAFT_382206"/>
<dbReference type="AlphaFoldDB" id="A0A319CDF3"/>